<name>A0A369B2R0_9BACL</name>
<dbReference type="EMBL" id="QPJW01000016">
    <property type="protein sequence ID" value="RCX14868.1"/>
    <property type="molecule type" value="Genomic_DNA"/>
</dbReference>
<dbReference type="OrthoDB" id="2678045at2"/>
<reference evidence="2 3" key="1">
    <citation type="submission" date="2018-07" db="EMBL/GenBank/DDBJ databases">
        <title>Genomic Encyclopedia of Type Strains, Phase III (KMG-III): the genomes of soil and plant-associated and newly described type strains.</title>
        <authorList>
            <person name="Whitman W."/>
        </authorList>
    </citation>
    <scope>NUCLEOTIDE SEQUENCE [LARGE SCALE GENOMIC DNA]</scope>
    <source>
        <strain evidence="2 3">CECT 8333</strain>
    </source>
</reference>
<evidence type="ECO:0000313" key="3">
    <source>
        <dbReference type="Proteomes" id="UP000253090"/>
    </source>
</evidence>
<keyword evidence="1" id="KW-0812">Transmembrane</keyword>
<dbReference type="AlphaFoldDB" id="A0A369B2R0"/>
<feature type="transmembrane region" description="Helical" evidence="1">
    <location>
        <begin position="108"/>
        <end position="126"/>
    </location>
</feature>
<dbReference type="RefSeq" id="WP_114498787.1">
    <property type="nucleotide sequence ID" value="NZ_QPJW01000016.1"/>
</dbReference>
<keyword evidence="3" id="KW-1185">Reference proteome</keyword>
<feature type="transmembrane region" description="Helical" evidence="1">
    <location>
        <begin position="25"/>
        <end position="45"/>
    </location>
</feature>
<feature type="transmembrane region" description="Helical" evidence="1">
    <location>
        <begin position="51"/>
        <end position="75"/>
    </location>
</feature>
<comment type="caution">
    <text evidence="2">The sequence shown here is derived from an EMBL/GenBank/DDBJ whole genome shotgun (WGS) entry which is preliminary data.</text>
</comment>
<accession>A0A369B2R0</accession>
<dbReference type="Proteomes" id="UP000253090">
    <property type="component" value="Unassembled WGS sequence"/>
</dbReference>
<feature type="transmembrane region" description="Helical" evidence="1">
    <location>
        <begin position="132"/>
        <end position="153"/>
    </location>
</feature>
<organism evidence="2 3">
    <name type="scientific">Fontibacillus phaseoli</name>
    <dbReference type="NCBI Taxonomy" id="1416533"/>
    <lineage>
        <taxon>Bacteria</taxon>
        <taxon>Bacillati</taxon>
        <taxon>Bacillota</taxon>
        <taxon>Bacilli</taxon>
        <taxon>Bacillales</taxon>
        <taxon>Paenibacillaceae</taxon>
        <taxon>Fontibacillus</taxon>
    </lineage>
</organism>
<evidence type="ECO:0000256" key="1">
    <source>
        <dbReference type="SAM" id="Phobius"/>
    </source>
</evidence>
<sequence>MPAESGNNATFYHYKLLKKIVLPKPLIHSFLVLPFIWLIAEMVFISWTSIFFFLLAIPLVLWIHFVISRSVLIIISHSYRKRWRFTRRLPWIGYLPDQFVSYSTFRSVHLHAAWIGCCIIAILIPWSPVSFVISLILWHLWFLTPRFFILAGLRKQPKNGMIKFNEQDTSYYMP</sequence>
<gene>
    <name evidence="2" type="ORF">DFP94_1165</name>
</gene>
<evidence type="ECO:0000313" key="2">
    <source>
        <dbReference type="EMBL" id="RCX14868.1"/>
    </source>
</evidence>
<keyword evidence="1" id="KW-1133">Transmembrane helix</keyword>
<keyword evidence="1" id="KW-0472">Membrane</keyword>
<protein>
    <submittedName>
        <fullName evidence="2">Uncharacterized protein</fullName>
    </submittedName>
</protein>
<proteinExistence type="predicted"/>